<organism evidence="3 4">
    <name type="scientific">Lithohypha guttulata</name>
    <dbReference type="NCBI Taxonomy" id="1690604"/>
    <lineage>
        <taxon>Eukaryota</taxon>
        <taxon>Fungi</taxon>
        <taxon>Dikarya</taxon>
        <taxon>Ascomycota</taxon>
        <taxon>Pezizomycotina</taxon>
        <taxon>Eurotiomycetes</taxon>
        <taxon>Chaetothyriomycetidae</taxon>
        <taxon>Chaetothyriales</taxon>
        <taxon>Trichomeriaceae</taxon>
        <taxon>Lithohypha</taxon>
    </lineage>
</organism>
<comment type="caution">
    <text evidence="3">The sequence shown here is derived from an EMBL/GenBank/DDBJ whole genome shotgun (WGS) entry which is preliminary data.</text>
</comment>
<dbReference type="InterPro" id="IPR027417">
    <property type="entry name" value="P-loop_NTPase"/>
</dbReference>
<feature type="domain" description="Nephrocystin 3-like N-terminal" evidence="2">
    <location>
        <begin position="78"/>
        <end position="260"/>
    </location>
</feature>
<dbReference type="Gene3D" id="3.40.50.300">
    <property type="entry name" value="P-loop containing nucleotide triphosphate hydrolases"/>
    <property type="match status" value="1"/>
</dbReference>
<dbReference type="PANTHER" id="PTHR10039:SF5">
    <property type="entry name" value="NACHT DOMAIN-CONTAINING PROTEIN"/>
    <property type="match status" value="1"/>
</dbReference>
<accession>A0ABR0KBM9</accession>
<evidence type="ECO:0000313" key="3">
    <source>
        <dbReference type="EMBL" id="KAK5092470.1"/>
    </source>
</evidence>
<reference evidence="3 4" key="1">
    <citation type="submission" date="2023-08" db="EMBL/GenBank/DDBJ databases">
        <title>Black Yeasts Isolated from many extreme environments.</title>
        <authorList>
            <person name="Coleine C."/>
            <person name="Stajich J.E."/>
            <person name="Selbmann L."/>
        </authorList>
    </citation>
    <scope>NUCLEOTIDE SEQUENCE [LARGE SCALE GENOMIC DNA]</scope>
    <source>
        <strain evidence="3 4">CCFEE 5885</strain>
    </source>
</reference>
<evidence type="ECO:0000259" key="2">
    <source>
        <dbReference type="Pfam" id="PF24883"/>
    </source>
</evidence>
<dbReference type="SUPFAM" id="SSF52540">
    <property type="entry name" value="P-loop containing nucleoside triphosphate hydrolases"/>
    <property type="match status" value="1"/>
</dbReference>
<evidence type="ECO:0000313" key="4">
    <source>
        <dbReference type="Proteomes" id="UP001345013"/>
    </source>
</evidence>
<keyword evidence="4" id="KW-1185">Reference proteome</keyword>
<dbReference type="Pfam" id="PF24883">
    <property type="entry name" value="NPHP3_N"/>
    <property type="match status" value="1"/>
</dbReference>
<name>A0ABR0KBM9_9EURO</name>
<gene>
    <name evidence="3" type="ORF">LTR24_005173</name>
</gene>
<dbReference type="InterPro" id="IPR056884">
    <property type="entry name" value="NPHP3-like_N"/>
</dbReference>
<dbReference type="EMBL" id="JAVRRG010000057">
    <property type="protein sequence ID" value="KAK5092470.1"/>
    <property type="molecule type" value="Genomic_DNA"/>
</dbReference>
<dbReference type="PANTHER" id="PTHR10039">
    <property type="entry name" value="AMELOGENIN"/>
    <property type="match status" value="1"/>
</dbReference>
<dbReference type="Proteomes" id="UP001345013">
    <property type="component" value="Unassembled WGS sequence"/>
</dbReference>
<sequence>MSSTNPHYTSEFSGSFQAGRDVSAGNTYSAAGNIYFGDSGQSDDAAAQGQRLLETLRFGEMNVRQHDVASLIDDFGLTCQWILTPGEDHGFLEWCEHGDGIFWIRGLPGTGKSTLMDFLDEQLQEHYQKLIADPASPRSVQLLKFFFYSRDSRKLQNSFPGLLRALCYQILSQNDRELLHDLVKDSSAPRSVRSRLSAADLPTWTTRDLKQFLRYLIARSPRRFFCLLDCLDECTEDHSKLLSLLDDFVKLGLKLCCTSRPDEPFLSGLSGLPSIELHNVNSRDIRDFCRRNLSTTPAAHLIETIVSMARGVFLWAGLVALDIRRASAFASDDELATRLQHCPTDMLHLYEHMVERQAKDEYRQTNPTPYLRIVWECLAWDEYRFLTLYTVFASAIALEESTVLDLLLIDEAALVELDRRPQNIRSKVLTSCAGLIHFTSESTDSHWDGFSFRSWTDSLRGYDGYSSICSDHNLHNLASSLTARPQFVHKTAIDFLTSSPAGHRFLMQYQVSEVEVLLALCKAHGSLLCFDSQCLPDDYRPWAKGFDPWPTFEKFLPKLEGNIHLRDRVYQTIDRLFDLTFDDPSS</sequence>
<proteinExistence type="predicted"/>
<protein>
    <recommendedName>
        <fullName evidence="2">Nephrocystin 3-like N-terminal domain-containing protein</fullName>
    </recommendedName>
</protein>
<keyword evidence="1" id="KW-0677">Repeat</keyword>
<evidence type="ECO:0000256" key="1">
    <source>
        <dbReference type="ARBA" id="ARBA00022737"/>
    </source>
</evidence>